<dbReference type="GO" id="GO:0000428">
    <property type="term" value="C:DNA-directed RNA polymerase complex"/>
    <property type="evidence" value="ECO:0007669"/>
    <property type="project" value="UniProtKB-KW"/>
</dbReference>
<geneLocation type="chloroplast" evidence="9"/>
<evidence type="ECO:0000259" key="8">
    <source>
        <dbReference type="Pfam" id="PF04998"/>
    </source>
</evidence>
<evidence type="ECO:0000256" key="6">
    <source>
        <dbReference type="ARBA" id="ARBA00023163"/>
    </source>
</evidence>
<reference evidence="9" key="1">
    <citation type="submission" date="2019-12" db="EMBL/GenBank/DDBJ databases">
        <title>The complete chloroplast genome of Selaginella tamariscina (Beauv.) Spring (Selaginellaceae).</title>
        <authorList>
            <person name="Park J."/>
            <person name="Park C.-H."/>
            <person name="Kim Y."/>
        </authorList>
    </citation>
    <scope>NUCLEOTIDE SEQUENCE</scope>
    <source>
        <strain evidence="9">KR</strain>
    </source>
</reference>
<dbReference type="PANTHER" id="PTHR34995:SF1">
    <property type="entry name" value="DNA-DIRECTED RNA POLYMERASE SUBUNIT BETA"/>
    <property type="match status" value="1"/>
</dbReference>
<evidence type="ECO:0000256" key="4">
    <source>
        <dbReference type="ARBA" id="ARBA00022679"/>
    </source>
</evidence>
<feature type="domain" description="RNA polymerase Rpb1" evidence="8">
    <location>
        <begin position="179"/>
        <end position="357"/>
    </location>
</feature>
<dbReference type="EC" id="2.7.7.6" evidence="1"/>
<dbReference type="GO" id="GO:0006351">
    <property type="term" value="P:DNA-templated transcription"/>
    <property type="evidence" value="ECO:0007669"/>
    <property type="project" value="InterPro"/>
</dbReference>
<evidence type="ECO:0000313" key="9">
    <source>
        <dbReference type="EMBL" id="QIB71387.1"/>
    </source>
</evidence>
<dbReference type="EMBL" id="MN894555">
    <property type="protein sequence ID" value="QIB71387.1"/>
    <property type="molecule type" value="Genomic_DNA"/>
</dbReference>
<name>A0A6C0U9W8_9TRAC</name>
<keyword evidence="9" id="KW-0150">Chloroplast</keyword>
<dbReference type="GO" id="GO:0003677">
    <property type="term" value="F:DNA binding"/>
    <property type="evidence" value="ECO:0007669"/>
    <property type="project" value="InterPro"/>
</dbReference>
<feature type="region of interest" description="Disordered" evidence="7">
    <location>
        <begin position="156"/>
        <end position="187"/>
    </location>
</feature>
<dbReference type="InterPro" id="IPR007081">
    <property type="entry name" value="RNA_pol_Rpb1_5"/>
</dbReference>
<dbReference type="InterPro" id="IPR050254">
    <property type="entry name" value="RNA_pol_beta''_euk"/>
</dbReference>
<organism evidence="9">
    <name type="scientific">Selaginella tamariscina</name>
    <dbReference type="NCBI Taxonomy" id="137178"/>
    <lineage>
        <taxon>Eukaryota</taxon>
        <taxon>Viridiplantae</taxon>
        <taxon>Streptophyta</taxon>
        <taxon>Embryophyta</taxon>
        <taxon>Tracheophyta</taxon>
        <taxon>Lycopodiopsida</taxon>
        <taxon>Selaginellales</taxon>
        <taxon>Selaginellaceae</taxon>
        <taxon>Selaginella</taxon>
    </lineage>
</organism>
<accession>A0A6C0U9W8</accession>
<evidence type="ECO:0000256" key="1">
    <source>
        <dbReference type="ARBA" id="ARBA00012418"/>
    </source>
</evidence>
<dbReference type="Gene3D" id="1.10.1790.20">
    <property type="match status" value="1"/>
</dbReference>
<keyword evidence="3 9" id="KW-0934">Plastid</keyword>
<keyword evidence="5" id="KW-0548">Nucleotidyltransferase</keyword>
<dbReference type="GO" id="GO:0003899">
    <property type="term" value="F:DNA-directed RNA polymerase activity"/>
    <property type="evidence" value="ECO:0007669"/>
    <property type="project" value="UniProtKB-EC"/>
</dbReference>
<protein>
    <recommendedName>
        <fullName evidence="1">DNA-directed RNA polymerase</fullName>
        <ecNumber evidence="1">2.7.7.6</ecNumber>
    </recommendedName>
</protein>
<keyword evidence="2" id="KW-0240">DNA-directed RNA polymerase</keyword>
<gene>
    <name evidence="9" type="primary">rpoC2</name>
</gene>
<keyword evidence="6" id="KW-0804">Transcription</keyword>
<sequence>MEIEGRFTAEPGQSLSRNKVTDRAATKQSIGGLTTHFGLVYTAHAPDRPKTLGSQQATHAAASLGIDDLITTPSREWLIRDAEPRGRFEEQHYCYGNVHAVERSRRLIEARYTTSEYAKAEMNPNSRMTDPSNPVHVMPLPGARGNISQTHQLLGTRGSTPDPKGQTIDLPIRSNPREGLSSTEHMIPRHGARKGIADIAVRTADAGYLTRRLVEVVQRVVVRIVDRGTVRGIFVNPVRDRQGGRMIAQSRLIGRVSTDNAYADTRCIAVRNQDTGADPADQSIAFQKKPISIRSPLVRRSTFWIRRLRHGWSLTHGDSVEPGEAVGIIAGQSIGEPGTQLTLRTFHTGGTFTGGAAQRVRTPFTGTITSDANSVHPTRTRHGHPAWICDDDLSVVTRNEYEARDPTIPSQSLIPVRNNQHVEAKQVIAGVRATAPAPRERVHKYIHSNLYGEMHLGTKVLRRSPAGYSRYSNTHILPETCYVRVLSGSKVPRASGARYIFYGGGDRIGARPLLAGRNQSPPDPYTGYTNTDHPCHLHPGEPNEPPTSNRRTCSHVLGRSENLIIPLPLPYSYKVATHGHEKKGGGVSCSFGWHGRCGKEKVPRSVPEMQQKEILRVADDGSLNDRSGYAATTKPETIESRVIRVGSVRKKIDIGHDGARKLVTRYHGIVVGREGHFRLISENIRCIVHGFPTHSALRANGARVGTRMAASFSDVYGRRLAGESAGTQDVCGEGSVMGILLRRNAVCTKEPSGGTASQSAGASVPARAPGAFDESMNWNHRRRVVSYTTDKAFASSWRGERGGGGRLTTERHETRGESSGVFKLPSWNSLGEGGRGAKGGTAIQYPHGVNGVGYTGVQPAQPRRLLSDQRKHNLTVEDAPPLEVVTDAPFTKCCASTNRGGSIGYTSIRGGSYDMGTGPKYISDDGICRVGRYPNGNNLVSGQHEGIPRIPPGSQERTSFSIFSFQDNACRIPPSTTHVSGGGGRPAGSSNRGSDMTIPFIANPLLRGTASSMTYPRHDERGTRLDPIMITNAFLVPPGDPAQAAPLETPGLPGNTHGTGYSSPCRRLTRHRCLACDIFSVDSTTSNPLKDTSEVLDKWFLRNEDRAYSQLIMRKQTRSSDCCLCPSSPTRCLPSSPSCTAAPRSASIGRLICGGVSVYKSGLPHQSCQAEAIGAESAAVTRSAEPYLASKGATVRGGFGSVAGEGDALVTLVRERLRFEDITFQGPPKIERFLEPRPNTLVSTDPRGSFKSWSSGMAWIFGRALGRLPSARISLERGRVNSVDCIGRGYRSQGVQVADKHVEMIARQVTSKMVALEDGMANASPPGELIEASRARRMDCALEANITFGPVLLGITRASLNTESFTPEASSRETTRASAGAAIRGQMDWSKGLKESIIVGGTIPAGTGYEGALCRVVSLGESGEISETEGNPFHAENLFLNGTKLRPLPGEGTARDASASICYVEKRL</sequence>
<evidence type="ECO:0000256" key="7">
    <source>
        <dbReference type="SAM" id="MobiDB-lite"/>
    </source>
</evidence>
<evidence type="ECO:0000256" key="2">
    <source>
        <dbReference type="ARBA" id="ARBA00022478"/>
    </source>
</evidence>
<feature type="region of interest" description="Disordered" evidence="7">
    <location>
        <begin position="512"/>
        <end position="551"/>
    </location>
</feature>
<dbReference type="PANTHER" id="PTHR34995">
    <property type="entry name" value="DNA-DIRECTED RNA POLYMERASE SUBUNIT BETA"/>
    <property type="match status" value="1"/>
</dbReference>
<proteinExistence type="predicted"/>
<feature type="region of interest" description="Disordered" evidence="7">
    <location>
        <begin position="1"/>
        <end position="20"/>
    </location>
</feature>
<dbReference type="SUPFAM" id="SSF64484">
    <property type="entry name" value="beta and beta-prime subunits of DNA dependent RNA-polymerase"/>
    <property type="match status" value="1"/>
</dbReference>
<feature type="compositionally biased region" description="Basic and acidic residues" evidence="7">
    <location>
        <begin position="798"/>
        <end position="816"/>
    </location>
</feature>
<dbReference type="Pfam" id="PF04998">
    <property type="entry name" value="RNA_pol_Rpb1_5"/>
    <property type="match status" value="1"/>
</dbReference>
<evidence type="ECO:0000256" key="5">
    <source>
        <dbReference type="ARBA" id="ARBA00022695"/>
    </source>
</evidence>
<keyword evidence="4" id="KW-0808">Transferase</keyword>
<dbReference type="Gene3D" id="1.10.150.390">
    <property type="match status" value="1"/>
</dbReference>
<dbReference type="CDD" id="cd02655">
    <property type="entry name" value="RNAP_beta'_C"/>
    <property type="match status" value="1"/>
</dbReference>
<dbReference type="InterPro" id="IPR038120">
    <property type="entry name" value="Rpb1_funnel_sf"/>
</dbReference>
<feature type="region of interest" description="Disordered" evidence="7">
    <location>
        <begin position="796"/>
        <end position="827"/>
    </location>
</feature>
<evidence type="ECO:0000256" key="3">
    <source>
        <dbReference type="ARBA" id="ARBA00022640"/>
    </source>
</evidence>
<feature type="region of interest" description="Disordered" evidence="7">
    <location>
        <begin position="974"/>
        <end position="995"/>
    </location>
</feature>
<dbReference type="Gene3D" id="1.10.132.30">
    <property type="match status" value="1"/>
</dbReference>